<sequence length="387" mass="40764">MIQLPTQSLPTTVRDTPPVADARPQDSRRDDAGVASASGFRAPQPAQPNAGERTITVQSFLAQFDTAQVDESLPQPSLALPVLPEALPADSRDSDVQGQQAEEASPSGAESWLAGMLSQAGLVVQARDNPSEQTSARVAGFATQAAGSSAQPTPSAVKPEDMLLPPAELSEEPAKATAPAPREATQSQAQTLLQQHLAAAVQAPDSSVPALPAAALDPRLPAAADGNAQPSATTPASPLFDRPLHLKGNNEAHWGEQMVSALRDNVELQLGQRVQNATIRLDPPELGALEILVRHEAGQLNVQISASNGDVVRMLQNTSERLRQELVGQNFLQVNVQVSSDAQSGQQGQQNRQRFAEEQLAVAANPRDAQASDRSAPRGDSDVLITV</sequence>
<dbReference type="Pfam" id="PF02120">
    <property type="entry name" value="Flg_hook"/>
    <property type="match status" value="1"/>
</dbReference>
<accession>A0A5R9RCN0</accession>
<keyword evidence="3" id="KW-0966">Cell projection</keyword>
<reference evidence="3 4" key="1">
    <citation type="submission" date="2019-04" db="EMBL/GenBank/DDBJ databases">
        <authorList>
            <person name="Li M."/>
        </authorList>
    </citation>
    <scope>NUCLEOTIDE SEQUENCE [LARGE SCALE GENOMIC DNA]</scope>
    <source>
        <strain evidence="3 4">LAM1902</strain>
    </source>
</reference>
<comment type="caution">
    <text evidence="3">The sequence shown here is derived from an EMBL/GenBank/DDBJ whole genome shotgun (WGS) entry which is preliminary data.</text>
</comment>
<name>A0A5R9RCN0_9PSED</name>
<feature type="region of interest" description="Disordered" evidence="1">
    <location>
        <begin position="1"/>
        <end position="54"/>
    </location>
</feature>
<dbReference type="InterPro" id="IPR038610">
    <property type="entry name" value="FliK-like_C_sf"/>
</dbReference>
<feature type="region of interest" description="Disordered" evidence="1">
    <location>
        <begin position="72"/>
        <end position="111"/>
    </location>
</feature>
<protein>
    <submittedName>
        <fullName evidence="3">Flagellar hook-length control protein FliK</fullName>
    </submittedName>
</protein>
<dbReference type="EMBL" id="SWDV01000001">
    <property type="protein sequence ID" value="TLX81090.1"/>
    <property type="molecule type" value="Genomic_DNA"/>
</dbReference>
<dbReference type="RefSeq" id="WP_138519845.1">
    <property type="nucleotide sequence ID" value="NZ_JAOCBK010000003.1"/>
</dbReference>
<feature type="region of interest" description="Disordered" evidence="1">
    <location>
        <begin position="124"/>
        <end position="191"/>
    </location>
</feature>
<evidence type="ECO:0000259" key="2">
    <source>
        <dbReference type="Pfam" id="PF02120"/>
    </source>
</evidence>
<feature type="compositionally biased region" description="Polar residues" evidence="1">
    <location>
        <begin position="1"/>
        <end position="14"/>
    </location>
</feature>
<keyword evidence="4" id="KW-1185">Reference proteome</keyword>
<dbReference type="CDD" id="cd17470">
    <property type="entry name" value="T3SS_Flik_C"/>
    <property type="match status" value="1"/>
</dbReference>
<feature type="compositionally biased region" description="Polar residues" evidence="1">
    <location>
        <begin position="145"/>
        <end position="154"/>
    </location>
</feature>
<feature type="domain" description="Flagellar hook-length control protein-like C-terminal" evidence="2">
    <location>
        <begin position="265"/>
        <end position="347"/>
    </location>
</feature>
<dbReference type="Gene3D" id="3.30.750.140">
    <property type="match status" value="1"/>
</dbReference>
<dbReference type="PANTHER" id="PTHR37533:SF2">
    <property type="entry name" value="FLAGELLAR HOOK-LENGTH CONTROL PROTEIN"/>
    <property type="match status" value="1"/>
</dbReference>
<dbReference type="PANTHER" id="PTHR37533">
    <property type="entry name" value="FLAGELLAR HOOK-LENGTH CONTROL PROTEIN"/>
    <property type="match status" value="1"/>
</dbReference>
<dbReference type="InterPro" id="IPR052563">
    <property type="entry name" value="FliK"/>
</dbReference>
<keyword evidence="3" id="KW-0969">Cilium</keyword>
<feature type="compositionally biased region" description="Low complexity" evidence="1">
    <location>
        <begin position="76"/>
        <end position="89"/>
    </location>
</feature>
<dbReference type="Proteomes" id="UP000306635">
    <property type="component" value="Unassembled WGS sequence"/>
</dbReference>
<dbReference type="AlphaFoldDB" id="A0A5R9RCN0"/>
<feature type="region of interest" description="Disordered" evidence="1">
    <location>
        <begin position="221"/>
        <end position="241"/>
    </location>
</feature>
<evidence type="ECO:0000256" key="1">
    <source>
        <dbReference type="SAM" id="MobiDB-lite"/>
    </source>
</evidence>
<dbReference type="InterPro" id="IPR021136">
    <property type="entry name" value="Flagellar_hook_control-like_C"/>
</dbReference>
<keyword evidence="3" id="KW-0282">Flagellum</keyword>
<feature type="compositionally biased region" description="Basic and acidic residues" evidence="1">
    <location>
        <begin position="23"/>
        <end position="32"/>
    </location>
</feature>
<evidence type="ECO:0000313" key="3">
    <source>
        <dbReference type="EMBL" id="TLX81090.1"/>
    </source>
</evidence>
<feature type="region of interest" description="Disordered" evidence="1">
    <location>
        <begin position="361"/>
        <end position="387"/>
    </location>
</feature>
<organism evidence="3 4">
    <name type="scientific">Pseudomonas nicosulfuronedens</name>
    <dbReference type="NCBI Taxonomy" id="2571105"/>
    <lineage>
        <taxon>Bacteria</taxon>
        <taxon>Pseudomonadati</taxon>
        <taxon>Pseudomonadota</taxon>
        <taxon>Gammaproteobacteria</taxon>
        <taxon>Pseudomonadales</taxon>
        <taxon>Pseudomonadaceae</taxon>
        <taxon>Pseudomonas</taxon>
    </lineage>
</organism>
<evidence type="ECO:0000313" key="4">
    <source>
        <dbReference type="Proteomes" id="UP000306635"/>
    </source>
</evidence>
<gene>
    <name evidence="3" type="ORF">FAS41_00930</name>
</gene>
<proteinExistence type="predicted"/>
<dbReference type="OrthoDB" id="1792985at2"/>